<name>A0A840S8H7_9BURK</name>
<dbReference type="RefSeq" id="WP_138855627.1">
    <property type="nucleotide sequence ID" value="NZ_CP040709.1"/>
</dbReference>
<feature type="chain" id="PRO_5032916367" evidence="1">
    <location>
        <begin position="23"/>
        <end position="218"/>
    </location>
</feature>
<comment type="caution">
    <text evidence="2">The sequence shown here is derived from an EMBL/GenBank/DDBJ whole genome shotgun (WGS) entry which is preliminary data.</text>
</comment>
<dbReference type="Proteomes" id="UP000554837">
    <property type="component" value="Unassembled WGS sequence"/>
</dbReference>
<gene>
    <name evidence="2" type="ORF">HNQ51_002033</name>
</gene>
<feature type="signal peptide" evidence="1">
    <location>
        <begin position="1"/>
        <end position="22"/>
    </location>
</feature>
<keyword evidence="3" id="KW-1185">Reference proteome</keyword>
<keyword evidence="1" id="KW-0732">Signal</keyword>
<dbReference type="EMBL" id="JACHHO010000002">
    <property type="protein sequence ID" value="MBB5204719.1"/>
    <property type="molecule type" value="Genomic_DNA"/>
</dbReference>
<reference evidence="2 3" key="1">
    <citation type="submission" date="2020-08" db="EMBL/GenBank/DDBJ databases">
        <title>Genomic Encyclopedia of Type Strains, Phase IV (KMG-IV): sequencing the most valuable type-strain genomes for metagenomic binning, comparative biology and taxonomic classification.</title>
        <authorList>
            <person name="Goeker M."/>
        </authorList>
    </citation>
    <scope>NUCLEOTIDE SEQUENCE [LARGE SCALE GENOMIC DNA]</scope>
    <source>
        <strain evidence="2 3">DSM 23958</strain>
    </source>
</reference>
<evidence type="ECO:0000256" key="1">
    <source>
        <dbReference type="SAM" id="SignalP"/>
    </source>
</evidence>
<accession>A0A840S8H7</accession>
<evidence type="ECO:0000313" key="2">
    <source>
        <dbReference type="EMBL" id="MBB5204719.1"/>
    </source>
</evidence>
<evidence type="ECO:0000313" key="3">
    <source>
        <dbReference type="Proteomes" id="UP000554837"/>
    </source>
</evidence>
<proteinExistence type="predicted"/>
<sequence>MRSWGPKLAALLLCVYSAGSFATTPDPLWVKVVRNARAAEMFVARDIDQKVALDQGAGRKEIAIKLQQTAWQEGEPVYTVISSEPKPKESSARKPMAFDAMLKGLAKNAFDEQAAFKRQDHVKWNGTDATEFELNEGSSNKLRFKLWAHPENGEIYAYHVTVAIPLVVAFDMKVQFADTPMGLRLGVNREINFESKMPFKSGGGHVVEALSNWVTRPN</sequence>
<dbReference type="AlphaFoldDB" id="A0A840S8H7"/>
<protein>
    <submittedName>
        <fullName evidence="2">Uncharacterized protein</fullName>
    </submittedName>
</protein>
<organism evidence="2 3">
    <name type="scientific">Inhella inkyongensis</name>
    <dbReference type="NCBI Taxonomy" id="392593"/>
    <lineage>
        <taxon>Bacteria</taxon>
        <taxon>Pseudomonadati</taxon>
        <taxon>Pseudomonadota</taxon>
        <taxon>Betaproteobacteria</taxon>
        <taxon>Burkholderiales</taxon>
        <taxon>Sphaerotilaceae</taxon>
        <taxon>Inhella</taxon>
    </lineage>
</organism>